<reference evidence="2 3" key="1">
    <citation type="submission" date="2017-09" db="EMBL/GenBank/DDBJ databases">
        <title>Genomic, metabolic, and phenotypic characteristics of bacterial isolates from the natural microbiome of the model nematode Caenorhabditis elegans.</title>
        <authorList>
            <person name="Zimmermann J."/>
            <person name="Obeng N."/>
            <person name="Yang W."/>
            <person name="Obeng O."/>
            <person name="Kissoyan K."/>
            <person name="Pees B."/>
            <person name="Dirksen P."/>
            <person name="Hoppner M."/>
            <person name="Franke A."/>
            <person name="Rosenstiel P."/>
            <person name="Leippe M."/>
            <person name="Dierking K."/>
            <person name="Kaleta C."/>
            <person name="Schulenburg H."/>
        </authorList>
    </citation>
    <scope>NUCLEOTIDE SEQUENCE [LARGE SCALE GENOMIC DNA]</scope>
    <source>
        <strain evidence="2 3">MYb73</strain>
    </source>
</reference>
<proteinExistence type="inferred from homology"/>
<keyword evidence="3" id="KW-1185">Reference proteome</keyword>
<organism evidence="2 3">
    <name type="scientific">Achromobacter spanius</name>
    <dbReference type="NCBI Taxonomy" id="217203"/>
    <lineage>
        <taxon>Bacteria</taxon>
        <taxon>Pseudomonadati</taxon>
        <taxon>Pseudomonadota</taxon>
        <taxon>Betaproteobacteria</taxon>
        <taxon>Burkholderiales</taxon>
        <taxon>Alcaligenaceae</taxon>
        <taxon>Achromobacter</taxon>
    </lineage>
</organism>
<dbReference type="InterPro" id="IPR042100">
    <property type="entry name" value="Bug_dom1"/>
</dbReference>
<evidence type="ECO:0008006" key="4">
    <source>
        <dbReference type="Google" id="ProtNLM"/>
    </source>
</evidence>
<dbReference type="AlphaFoldDB" id="A0A2S0I127"/>
<dbReference type="PANTHER" id="PTHR42928:SF5">
    <property type="entry name" value="BLR1237 PROTEIN"/>
    <property type="match status" value="1"/>
</dbReference>
<evidence type="ECO:0000313" key="3">
    <source>
        <dbReference type="Proteomes" id="UP000239477"/>
    </source>
</evidence>
<comment type="similarity">
    <text evidence="1">Belongs to the UPF0065 (bug) family.</text>
</comment>
<dbReference type="SUPFAM" id="SSF53850">
    <property type="entry name" value="Periplasmic binding protein-like II"/>
    <property type="match status" value="1"/>
</dbReference>
<name>A0A2S0I127_9BURK</name>
<dbReference type="PIRSF" id="PIRSF017082">
    <property type="entry name" value="YflP"/>
    <property type="match status" value="1"/>
</dbReference>
<dbReference type="PANTHER" id="PTHR42928">
    <property type="entry name" value="TRICARBOXYLATE-BINDING PROTEIN"/>
    <property type="match status" value="1"/>
</dbReference>
<dbReference type="Gene3D" id="3.40.190.150">
    <property type="entry name" value="Bordetella uptake gene, domain 1"/>
    <property type="match status" value="1"/>
</dbReference>
<dbReference type="Pfam" id="PF03401">
    <property type="entry name" value="TctC"/>
    <property type="match status" value="1"/>
</dbReference>
<dbReference type="EMBL" id="CP023270">
    <property type="protein sequence ID" value="AVJ25716.1"/>
    <property type="molecule type" value="Genomic_DNA"/>
</dbReference>
<sequence>MSTFEHCAYRMTFPYWSTRGGDMTKTGKHATAIVLTLAALAMTPFGNARADVPGNGALKIIVPFSAGAMIDNIARKYAEKLSPKLGRPIVVENRPGAGGMVGTQRLLAEDPKQNTMLFVSSSYAVNPSVFKDMPFDTLKDLSGVALLADTPILMVVNPDAKFKSIQDFVDKAKKRSAPYSYGSAGINSATDMAGRYFSSESGAPLEHIPYKAVHEGMMEVVAGRVDTSFPGIAQALPYVRDGKLQALAITGKERSPLAPDVPTLDESVSPGFDYGIWYGVIMSAKTDPAVKQTLATHLAEINKDPEIRQWLEGQGLTSRSKTLQEFDAYIASEISKYGKILNTPN</sequence>
<protein>
    <recommendedName>
        <fullName evidence="4">Tripartite tricarboxylate transporter substrate binding protein</fullName>
    </recommendedName>
</protein>
<accession>A0A2S0I127</accession>
<dbReference type="Gene3D" id="3.40.190.10">
    <property type="entry name" value="Periplasmic binding protein-like II"/>
    <property type="match status" value="1"/>
</dbReference>
<evidence type="ECO:0000313" key="2">
    <source>
        <dbReference type="EMBL" id="AVJ25716.1"/>
    </source>
</evidence>
<gene>
    <name evidence="2" type="ORF">CLM73_00465</name>
</gene>
<evidence type="ECO:0000256" key="1">
    <source>
        <dbReference type="ARBA" id="ARBA00006987"/>
    </source>
</evidence>
<dbReference type="Proteomes" id="UP000239477">
    <property type="component" value="Chromosome"/>
</dbReference>
<dbReference type="InterPro" id="IPR005064">
    <property type="entry name" value="BUG"/>
</dbReference>